<proteinExistence type="predicted"/>
<protein>
    <submittedName>
        <fullName evidence="4">Carboxylesterase</fullName>
    </submittedName>
</protein>
<evidence type="ECO:0000259" key="3">
    <source>
        <dbReference type="Pfam" id="PF12146"/>
    </source>
</evidence>
<dbReference type="InterPro" id="IPR029058">
    <property type="entry name" value="AB_hydrolase_fold"/>
</dbReference>
<sequence>MKERYPVIAGAEAFFLKGNEIGILLTHGFMGTPQSVQYLGEKFFELGYSVFAPRLTGHGTHYQDLENATYSDWFSEIEKGYLILKEHCSIVFVIGQSMGGTLTLWLANKYNDIEGIVLINPALTLPSYEKWSGKSTPRYIKESAPDIKLEGVQEITYSKVPLKAIHQLQKLMKKTPELLPTITTPILAFKSSIDHVVPPENTEYICERIGSREKRVVTLHNSYHVASMDHDRNQIVLHTHNYILVKLKESEKKSS</sequence>
<feature type="binding site" evidence="2">
    <location>
        <position position="29"/>
    </location>
    <ligand>
        <name>substrate</name>
    </ligand>
</feature>
<feature type="active site" description="Charge relay system" evidence="1">
    <location>
        <position position="224"/>
    </location>
</feature>
<feature type="domain" description="Serine aminopeptidase S33" evidence="3">
    <location>
        <begin position="23"/>
        <end position="229"/>
    </location>
</feature>
<dbReference type="PANTHER" id="PTHR11614">
    <property type="entry name" value="PHOSPHOLIPASE-RELATED"/>
    <property type="match status" value="1"/>
</dbReference>
<gene>
    <name evidence="4" type="primary">yvaK</name>
    <name evidence="4" type="ORF">J27TS8_36250</name>
</gene>
<accession>A0A919WKY9</accession>
<dbReference type="InterPro" id="IPR051044">
    <property type="entry name" value="MAG_DAG_Lipase"/>
</dbReference>
<feature type="active site" description="Nucleophile" evidence="1">
    <location>
        <position position="97"/>
    </location>
</feature>
<dbReference type="InterPro" id="IPR022742">
    <property type="entry name" value="Hydrolase_4"/>
</dbReference>
<dbReference type="OrthoDB" id="9786110at2"/>
<evidence type="ECO:0000256" key="1">
    <source>
        <dbReference type="PIRSR" id="PIRSR017388-1"/>
    </source>
</evidence>
<dbReference type="SUPFAM" id="SSF53474">
    <property type="entry name" value="alpha/beta-Hydrolases"/>
    <property type="match status" value="1"/>
</dbReference>
<reference evidence="4" key="1">
    <citation type="submission" date="2021-03" db="EMBL/GenBank/DDBJ databases">
        <title>Antimicrobial resistance genes in bacteria isolated from Japanese honey, and their potential for conferring macrolide and lincosamide resistance in the American foulbrood pathogen Paenibacillus larvae.</title>
        <authorList>
            <person name="Okamoto M."/>
            <person name="Kumagai M."/>
            <person name="Kanamori H."/>
            <person name="Takamatsu D."/>
        </authorList>
    </citation>
    <scope>NUCLEOTIDE SEQUENCE</scope>
    <source>
        <strain evidence="4">J27TS8</strain>
    </source>
</reference>
<name>A0A919WKY9_9BACI</name>
<dbReference type="GO" id="GO:0052689">
    <property type="term" value="F:carboxylic ester hydrolase activity"/>
    <property type="evidence" value="ECO:0007669"/>
    <property type="project" value="InterPro"/>
</dbReference>
<comment type="caution">
    <text evidence="4">The sequence shown here is derived from an EMBL/GenBank/DDBJ whole genome shotgun (WGS) entry which is preliminary data.</text>
</comment>
<dbReference type="Proteomes" id="UP000682111">
    <property type="component" value="Unassembled WGS sequence"/>
</dbReference>
<dbReference type="AlphaFoldDB" id="A0A919WKY9"/>
<dbReference type="Pfam" id="PF12146">
    <property type="entry name" value="Hydrolase_4"/>
    <property type="match status" value="1"/>
</dbReference>
<evidence type="ECO:0000313" key="4">
    <source>
        <dbReference type="EMBL" id="GIN63632.1"/>
    </source>
</evidence>
<feature type="active site" description="Charge relay system" evidence="1">
    <location>
        <position position="194"/>
    </location>
</feature>
<dbReference type="EMBL" id="BORC01000007">
    <property type="protein sequence ID" value="GIN63632.1"/>
    <property type="molecule type" value="Genomic_DNA"/>
</dbReference>
<dbReference type="PIRSF" id="PIRSF017388">
    <property type="entry name" value="Esterase_lipase"/>
    <property type="match status" value="1"/>
</dbReference>
<dbReference type="Gene3D" id="3.40.50.1820">
    <property type="entry name" value="alpha/beta hydrolase"/>
    <property type="match status" value="1"/>
</dbReference>
<evidence type="ECO:0000313" key="5">
    <source>
        <dbReference type="Proteomes" id="UP000682111"/>
    </source>
</evidence>
<keyword evidence="5" id="KW-1185">Reference proteome</keyword>
<evidence type="ECO:0000256" key="2">
    <source>
        <dbReference type="PIRSR" id="PIRSR017388-2"/>
    </source>
</evidence>
<feature type="binding site" evidence="2">
    <location>
        <position position="98"/>
    </location>
    <ligand>
        <name>substrate</name>
    </ligand>
</feature>
<dbReference type="InterPro" id="IPR012354">
    <property type="entry name" value="Esterase_lipase"/>
</dbReference>
<organism evidence="4 5">
    <name type="scientific">Robertmurraya siralis</name>
    <dbReference type="NCBI Taxonomy" id="77777"/>
    <lineage>
        <taxon>Bacteria</taxon>
        <taxon>Bacillati</taxon>
        <taxon>Bacillota</taxon>
        <taxon>Bacilli</taxon>
        <taxon>Bacillales</taxon>
        <taxon>Bacillaceae</taxon>
        <taxon>Robertmurraya</taxon>
    </lineage>
</organism>
<dbReference type="RefSeq" id="WP_137743008.1">
    <property type="nucleotide sequence ID" value="NZ_BORC01000007.1"/>
</dbReference>